<sequence>MITPQQFKIHGQIIAVAGSVEVDMEIRDWRGVDGDGGGRFQRGDGVGEETEDDVCGGGIVE</sequence>
<proteinExistence type="predicted"/>
<reference evidence="3" key="3">
    <citation type="submission" date="2015-04" db="UniProtKB">
        <authorList>
            <consortium name="EnsemblPlants"/>
        </authorList>
    </citation>
    <scope>IDENTIFICATION</scope>
    <source>
        <strain evidence="3">cv. Jemalong A17</strain>
    </source>
</reference>
<accession>A0A072V3I6</accession>
<reference evidence="2 4" key="1">
    <citation type="journal article" date="2011" name="Nature">
        <title>The Medicago genome provides insight into the evolution of rhizobial symbioses.</title>
        <authorList>
            <person name="Young N.D."/>
            <person name="Debelle F."/>
            <person name="Oldroyd G.E."/>
            <person name="Geurts R."/>
            <person name="Cannon S.B."/>
            <person name="Udvardi M.K."/>
            <person name="Benedito V.A."/>
            <person name="Mayer K.F."/>
            <person name="Gouzy J."/>
            <person name="Schoof H."/>
            <person name="Van de Peer Y."/>
            <person name="Proost S."/>
            <person name="Cook D.R."/>
            <person name="Meyers B.C."/>
            <person name="Spannagl M."/>
            <person name="Cheung F."/>
            <person name="De Mita S."/>
            <person name="Krishnakumar V."/>
            <person name="Gundlach H."/>
            <person name="Zhou S."/>
            <person name="Mudge J."/>
            <person name="Bharti A.K."/>
            <person name="Murray J.D."/>
            <person name="Naoumkina M.A."/>
            <person name="Rosen B."/>
            <person name="Silverstein K.A."/>
            <person name="Tang H."/>
            <person name="Rombauts S."/>
            <person name="Zhao P.X."/>
            <person name="Zhou P."/>
            <person name="Barbe V."/>
            <person name="Bardou P."/>
            <person name="Bechner M."/>
            <person name="Bellec A."/>
            <person name="Berger A."/>
            <person name="Berges H."/>
            <person name="Bidwell S."/>
            <person name="Bisseling T."/>
            <person name="Choisne N."/>
            <person name="Couloux A."/>
            <person name="Denny R."/>
            <person name="Deshpande S."/>
            <person name="Dai X."/>
            <person name="Doyle J.J."/>
            <person name="Dudez A.M."/>
            <person name="Farmer A.D."/>
            <person name="Fouteau S."/>
            <person name="Franken C."/>
            <person name="Gibelin C."/>
            <person name="Gish J."/>
            <person name="Goldstein S."/>
            <person name="Gonzalez A.J."/>
            <person name="Green P.J."/>
            <person name="Hallab A."/>
            <person name="Hartog M."/>
            <person name="Hua A."/>
            <person name="Humphray S.J."/>
            <person name="Jeong D.H."/>
            <person name="Jing Y."/>
            <person name="Jocker A."/>
            <person name="Kenton S.M."/>
            <person name="Kim D.J."/>
            <person name="Klee K."/>
            <person name="Lai H."/>
            <person name="Lang C."/>
            <person name="Lin S."/>
            <person name="Macmil S.L."/>
            <person name="Magdelenat G."/>
            <person name="Matthews L."/>
            <person name="McCorrison J."/>
            <person name="Monaghan E.L."/>
            <person name="Mun J.H."/>
            <person name="Najar F.Z."/>
            <person name="Nicholson C."/>
            <person name="Noirot C."/>
            <person name="O'Bleness M."/>
            <person name="Paule C.R."/>
            <person name="Poulain J."/>
            <person name="Prion F."/>
            <person name="Qin B."/>
            <person name="Qu C."/>
            <person name="Retzel E.F."/>
            <person name="Riddle C."/>
            <person name="Sallet E."/>
            <person name="Samain S."/>
            <person name="Samson N."/>
            <person name="Sanders I."/>
            <person name="Saurat O."/>
            <person name="Scarpelli C."/>
            <person name="Schiex T."/>
            <person name="Segurens B."/>
            <person name="Severin A.J."/>
            <person name="Sherrier D.J."/>
            <person name="Shi R."/>
            <person name="Sims S."/>
            <person name="Singer S.R."/>
            <person name="Sinharoy S."/>
            <person name="Sterck L."/>
            <person name="Viollet A."/>
            <person name="Wang B.B."/>
            <person name="Wang K."/>
            <person name="Wang M."/>
            <person name="Wang X."/>
            <person name="Warfsmann J."/>
            <person name="Weissenbach J."/>
            <person name="White D.D."/>
            <person name="White J.D."/>
            <person name="Wiley G.B."/>
            <person name="Wincker P."/>
            <person name="Xing Y."/>
            <person name="Yang L."/>
            <person name="Yao Z."/>
            <person name="Ying F."/>
            <person name="Zhai J."/>
            <person name="Zhou L."/>
            <person name="Zuber A."/>
            <person name="Denarie J."/>
            <person name="Dixon R.A."/>
            <person name="May G.D."/>
            <person name="Schwartz D.C."/>
            <person name="Rogers J."/>
            <person name="Quetier F."/>
            <person name="Town C.D."/>
            <person name="Roe B.A."/>
        </authorList>
    </citation>
    <scope>NUCLEOTIDE SEQUENCE [LARGE SCALE GENOMIC DNA]</scope>
    <source>
        <strain evidence="2">A17</strain>
        <strain evidence="3 4">cv. Jemalong A17</strain>
    </source>
</reference>
<feature type="region of interest" description="Disordered" evidence="1">
    <location>
        <begin position="31"/>
        <end position="61"/>
    </location>
</feature>
<reference evidence="2 4" key="2">
    <citation type="journal article" date="2014" name="BMC Genomics">
        <title>An improved genome release (version Mt4.0) for the model legume Medicago truncatula.</title>
        <authorList>
            <person name="Tang H."/>
            <person name="Krishnakumar V."/>
            <person name="Bidwell S."/>
            <person name="Rosen B."/>
            <person name="Chan A."/>
            <person name="Zhou S."/>
            <person name="Gentzbittel L."/>
            <person name="Childs K.L."/>
            <person name="Yandell M."/>
            <person name="Gundlach H."/>
            <person name="Mayer K.F."/>
            <person name="Schwartz D.C."/>
            <person name="Town C.D."/>
        </authorList>
    </citation>
    <scope>GENOME REANNOTATION</scope>
    <source>
        <strain evidence="2">A17</strain>
        <strain evidence="3 4">cv. Jemalong A17</strain>
    </source>
</reference>
<dbReference type="PaxDb" id="3880-AES74172"/>
<evidence type="ECO:0000313" key="3">
    <source>
        <dbReference type="EnsemblPlants" id="KEH36362"/>
    </source>
</evidence>
<evidence type="ECO:0000313" key="2">
    <source>
        <dbReference type="EMBL" id="KEH36362.1"/>
    </source>
</evidence>
<name>A0A072V3I6_MEDTR</name>
<protein>
    <submittedName>
        <fullName evidence="2 3">Uncharacterized protein</fullName>
    </submittedName>
</protein>
<dbReference type="HOGENOM" id="CLU_2926069_0_0_1"/>
<evidence type="ECO:0000256" key="1">
    <source>
        <dbReference type="SAM" id="MobiDB-lite"/>
    </source>
</evidence>
<dbReference type="EnsemblPlants" id="KEH36362">
    <property type="protein sequence ID" value="KEH36362"/>
    <property type="gene ID" value="MTR_3g116595"/>
</dbReference>
<dbReference type="EMBL" id="CM001219">
    <property type="protein sequence ID" value="KEH36362.1"/>
    <property type="molecule type" value="Genomic_DNA"/>
</dbReference>
<dbReference type="AlphaFoldDB" id="A0A072V3I6"/>
<gene>
    <name evidence="2" type="ordered locus">MTR_3g116595</name>
</gene>
<organism evidence="2 4">
    <name type="scientific">Medicago truncatula</name>
    <name type="common">Barrel medic</name>
    <name type="synonym">Medicago tribuloides</name>
    <dbReference type="NCBI Taxonomy" id="3880"/>
    <lineage>
        <taxon>Eukaryota</taxon>
        <taxon>Viridiplantae</taxon>
        <taxon>Streptophyta</taxon>
        <taxon>Embryophyta</taxon>
        <taxon>Tracheophyta</taxon>
        <taxon>Spermatophyta</taxon>
        <taxon>Magnoliopsida</taxon>
        <taxon>eudicotyledons</taxon>
        <taxon>Gunneridae</taxon>
        <taxon>Pentapetalae</taxon>
        <taxon>rosids</taxon>
        <taxon>fabids</taxon>
        <taxon>Fabales</taxon>
        <taxon>Fabaceae</taxon>
        <taxon>Papilionoideae</taxon>
        <taxon>50 kb inversion clade</taxon>
        <taxon>NPAAA clade</taxon>
        <taxon>Hologalegina</taxon>
        <taxon>IRL clade</taxon>
        <taxon>Trifolieae</taxon>
        <taxon>Medicago</taxon>
    </lineage>
</organism>
<keyword evidence="4" id="KW-1185">Reference proteome</keyword>
<evidence type="ECO:0000313" key="4">
    <source>
        <dbReference type="Proteomes" id="UP000002051"/>
    </source>
</evidence>
<dbReference type="Proteomes" id="UP000002051">
    <property type="component" value="Chromosome 3"/>
</dbReference>